<accession>A0A392VG54</accession>
<name>A0A392VG54_9FABA</name>
<organism evidence="1 2">
    <name type="scientific">Trifolium medium</name>
    <dbReference type="NCBI Taxonomy" id="97028"/>
    <lineage>
        <taxon>Eukaryota</taxon>
        <taxon>Viridiplantae</taxon>
        <taxon>Streptophyta</taxon>
        <taxon>Embryophyta</taxon>
        <taxon>Tracheophyta</taxon>
        <taxon>Spermatophyta</taxon>
        <taxon>Magnoliopsida</taxon>
        <taxon>eudicotyledons</taxon>
        <taxon>Gunneridae</taxon>
        <taxon>Pentapetalae</taxon>
        <taxon>rosids</taxon>
        <taxon>fabids</taxon>
        <taxon>Fabales</taxon>
        <taxon>Fabaceae</taxon>
        <taxon>Papilionoideae</taxon>
        <taxon>50 kb inversion clade</taxon>
        <taxon>NPAAA clade</taxon>
        <taxon>Hologalegina</taxon>
        <taxon>IRL clade</taxon>
        <taxon>Trifolieae</taxon>
        <taxon>Trifolium</taxon>
    </lineage>
</organism>
<keyword evidence="2" id="KW-1185">Reference proteome</keyword>
<evidence type="ECO:0000313" key="2">
    <source>
        <dbReference type="Proteomes" id="UP000265520"/>
    </source>
</evidence>
<comment type="caution">
    <text evidence="1">The sequence shown here is derived from an EMBL/GenBank/DDBJ whole genome shotgun (WGS) entry which is preliminary data.</text>
</comment>
<reference evidence="1 2" key="1">
    <citation type="journal article" date="2018" name="Front. Plant Sci.">
        <title>Red Clover (Trifolium pratense) and Zigzag Clover (T. medium) - A Picture of Genomic Similarities and Differences.</title>
        <authorList>
            <person name="Dluhosova J."/>
            <person name="Istvanek J."/>
            <person name="Nedelnik J."/>
            <person name="Repkova J."/>
        </authorList>
    </citation>
    <scope>NUCLEOTIDE SEQUENCE [LARGE SCALE GENOMIC DNA]</scope>
    <source>
        <strain evidence="2">cv. 10/8</strain>
        <tissue evidence="1">Leaf</tissue>
    </source>
</reference>
<dbReference type="Proteomes" id="UP000265520">
    <property type="component" value="Unassembled WGS sequence"/>
</dbReference>
<proteinExistence type="predicted"/>
<feature type="non-terminal residue" evidence="1">
    <location>
        <position position="1"/>
    </location>
</feature>
<dbReference type="EMBL" id="LXQA011127232">
    <property type="protein sequence ID" value="MCI85931.1"/>
    <property type="molecule type" value="Genomic_DNA"/>
</dbReference>
<dbReference type="AlphaFoldDB" id="A0A392VG54"/>
<evidence type="ECO:0000313" key="1">
    <source>
        <dbReference type="EMBL" id="MCI85931.1"/>
    </source>
</evidence>
<protein>
    <submittedName>
        <fullName evidence="1">Uncharacterized protein</fullName>
    </submittedName>
</protein>
<sequence length="57" mass="6095">KVLGEFARGFGDEAKDEFCLSPSDGRTIGEDDSVIGGFIEAMYFGARSELGSLLAFD</sequence>